<evidence type="ECO:0000256" key="2">
    <source>
        <dbReference type="ARBA" id="ARBA00022884"/>
    </source>
</evidence>
<feature type="region of interest" description="Disordered" evidence="5">
    <location>
        <begin position="461"/>
        <end position="503"/>
    </location>
</feature>
<dbReference type="PANTHER" id="PTHR23099">
    <property type="entry name" value="TRANSCRIPTIONAL REGULATOR"/>
    <property type="match status" value="1"/>
</dbReference>
<feature type="compositionally biased region" description="Polar residues" evidence="5">
    <location>
        <begin position="362"/>
        <end position="375"/>
    </location>
</feature>
<dbReference type="GO" id="GO:0005730">
    <property type="term" value="C:nucleolus"/>
    <property type="evidence" value="ECO:0007669"/>
    <property type="project" value="UniProtKB-SubCell"/>
</dbReference>
<feature type="compositionally biased region" description="Basic and acidic residues" evidence="5">
    <location>
        <begin position="272"/>
        <end position="291"/>
    </location>
</feature>
<feature type="region of interest" description="Disordered" evidence="5">
    <location>
        <begin position="265"/>
        <end position="384"/>
    </location>
</feature>
<dbReference type="InterPro" id="IPR000504">
    <property type="entry name" value="RRM_dom"/>
</dbReference>
<dbReference type="Proteomes" id="UP000516437">
    <property type="component" value="Unassembled WGS sequence"/>
</dbReference>
<dbReference type="GO" id="GO:0003723">
    <property type="term" value="F:RNA binding"/>
    <property type="evidence" value="ECO:0007669"/>
    <property type="project" value="UniProtKB-UniRule"/>
</dbReference>
<evidence type="ECO:0000313" key="8">
    <source>
        <dbReference type="Proteomes" id="UP000516437"/>
    </source>
</evidence>
<dbReference type="PROSITE" id="PS50102">
    <property type="entry name" value="RRM"/>
    <property type="match status" value="1"/>
</dbReference>
<accession>A0A6A1UJ17</accession>
<organism evidence="7 8">
    <name type="scientific">Morella rubra</name>
    <name type="common">Chinese bayberry</name>
    <dbReference type="NCBI Taxonomy" id="262757"/>
    <lineage>
        <taxon>Eukaryota</taxon>
        <taxon>Viridiplantae</taxon>
        <taxon>Streptophyta</taxon>
        <taxon>Embryophyta</taxon>
        <taxon>Tracheophyta</taxon>
        <taxon>Spermatophyta</taxon>
        <taxon>Magnoliopsida</taxon>
        <taxon>eudicotyledons</taxon>
        <taxon>Gunneridae</taxon>
        <taxon>Pentapetalae</taxon>
        <taxon>rosids</taxon>
        <taxon>fabids</taxon>
        <taxon>Fagales</taxon>
        <taxon>Myricaceae</taxon>
        <taxon>Morella</taxon>
    </lineage>
</organism>
<dbReference type="InterPro" id="IPR035979">
    <property type="entry name" value="RBD_domain_sf"/>
</dbReference>
<comment type="subcellular location">
    <subcellularLocation>
        <location evidence="1">Nucleus</location>
        <location evidence="1">Nucleolus</location>
    </subcellularLocation>
</comment>
<dbReference type="InterPro" id="IPR012677">
    <property type="entry name" value="Nucleotide-bd_a/b_plait_sf"/>
</dbReference>
<gene>
    <name evidence="7" type="ORF">CJ030_MR0G007445</name>
</gene>
<feature type="compositionally biased region" description="Basic and acidic residues" evidence="5">
    <location>
        <begin position="467"/>
        <end position="484"/>
    </location>
</feature>
<keyword evidence="2 4" id="KW-0694">RNA-binding</keyword>
<dbReference type="AlphaFoldDB" id="A0A6A1UJ17"/>
<dbReference type="Pfam" id="PF00076">
    <property type="entry name" value="RRM_1"/>
    <property type="match status" value="1"/>
</dbReference>
<reference evidence="7 8" key="1">
    <citation type="journal article" date="2019" name="Plant Biotechnol. J.">
        <title>The red bayberry genome and genetic basis of sex determination.</title>
        <authorList>
            <person name="Jia H.M."/>
            <person name="Jia H.J."/>
            <person name="Cai Q.L."/>
            <person name="Wang Y."/>
            <person name="Zhao H.B."/>
            <person name="Yang W.F."/>
            <person name="Wang G.Y."/>
            <person name="Li Y.H."/>
            <person name="Zhan D.L."/>
            <person name="Shen Y.T."/>
            <person name="Niu Q.F."/>
            <person name="Chang L."/>
            <person name="Qiu J."/>
            <person name="Zhao L."/>
            <person name="Xie H.B."/>
            <person name="Fu W.Y."/>
            <person name="Jin J."/>
            <person name="Li X.W."/>
            <person name="Jiao Y."/>
            <person name="Zhou C.C."/>
            <person name="Tu T."/>
            <person name="Chai C.Y."/>
            <person name="Gao J.L."/>
            <person name="Fan L.J."/>
            <person name="van de Weg E."/>
            <person name="Wang J.Y."/>
            <person name="Gao Z.S."/>
        </authorList>
    </citation>
    <scope>NUCLEOTIDE SEQUENCE [LARGE SCALE GENOMIC DNA]</scope>
    <source>
        <tissue evidence="7">Leaves</tissue>
    </source>
</reference>
<evidence type="ECO:0000256" key="1">
    <source>
        <dbReference type="ARBA" id="ARBA00004604"/>
    </source>
</evidence>
<evidence type="ECO:0000259" key="6">
    <source>
        <dbReference type="PROSITE" id="PS50102"/>
    </source>
</evidence>
<name>A0A6A1UJ17_9ROSI</name>
<dbReference type="EMBL" id="RXIC02000168">
    <property type="protein sequence ID" value="KAB1200395.1"/>
    <property type="molecule type" value="Genomic_DNA"/>
</dbReference>
<evidence type="ECO:0000313" key="7">
    <source>
        <dbReference type="EMBL" id="KAB1200395.1"/>
    </source>
</evidence>
<evidence type="ECO:0000256" key="5">
    <source>
        <dbReference type="SAM" id="MobiDB-lite"/>
    </source>
</evidence>
<dbReference type="OrthoDB" id="21643at2759"/>
<feature type="compositionally biased region" description="Polar residues" evidence="5">
    <location>
        <begin position="317"/>
        <end position="343"/>
    </location>
</feature>
<dbReference type="CDD" id="cd12226">
    <property type="entry name" value="RRM_NOL8"/>
    <property type="match status" value="1"/>
</dbReference>
<comment type="caution">
    <text evidence="7">The sequence shown here is derived from an EMBL/GenBank/DDBJ whole genome shotgun (WGS) entry which is preliminary data.</text>
</comment>
<proteinExistence type="predicted"/>
<dbReference type="SUPFAM" id="SSF54928">
    <property type="entry name" value="RNA-binding domain, RBD"/>
    <property type="match status" value="1"/>
</dbReference>
<keyword evidence="8" id="KW-1185">Reference proteome</keyword>
<dbReference type="Gene3D" id="3.30.70.330">
    <property type="match status" value="1"/>
</dbReference>
<dbReference type="PANTHER" id="PTHR23099:SF0">
    <property type="entry name" value="GERM CELL NUCLEAR ACIDIC PROTEIN"/>
    <property type="match status" value="1"/>
</dbReference>
<dbReference type="InterPro" id="IPR034138">
    <property type="entry name" value="NOP8_RRM"/>
</dbReference>
<dbReference type="SMART" id="SM00360">
    <property type="entry name" value="RRM"/>
    <property type="match status" value="1"/>
</dbReference>
<feature type="domain" description="RRM" evidence="6">
    <location>
        <begin position="12"/>
        <end position="88"/>
    </location>
</feature>
<protein>
    <submittedName>
        <fullName evidence="7">Nucleolar protein 8</fullName>
    </submittedName>
</protein>
<evidence type="ECO:0000256" key="4">
    <source>
        <dbReference type="PROSITE-ProRule" id="PRU00176"/>
    </source>
</evidence>
<feature type="compositionally biased region" description="Basic residues" evidence="5">
    <location>
        <begin position="348"/>
        <end position="359"/>
    </location>
</feature>
<evidence type="ECO:0000256" key="3">
    <source>
        <dbReference type="ARBA" id="ARBA00023242"/>
    </source>
</evidence>
<keyword evidence="3" id="KW-0539">Nucleus</keyword>
<sequence length="655" mass="72396">MDEGREATAKKMRIFVGGLGESVTDDDLRRMFGPLGVAEGVDILRTKGRSFAYVDFCPSSLNSVSKLFSTYNGCVWKGGRLRLEKAREHYLDRLKREWAEEGQLASRAPSDSSNAEEDMVSSNKLKKVINAEKEKLRIYFPNLRKASYRDLEALTITASKQLGSSTSVTFLKLRFRMFTKDFVVQVKLVPLSGTGKHKYSFQRVEIPTLPINFCDCEEHSICHHTAKEKQTYDLETQSSGINEEELNVMNSVMNKLLERENISNAAHSGLPQERENSVKSGRELQFDKTEADSASDEDNLIINAVTRRNHRMGRNHTIASMGSQESGFKETQTSTYGQNQNTLEMLKKKAGSPNKKRKPPLNQGSDENGPLSTTPRGKVKWKKTSDDMTIPLGALAEPESGIQQSATIAPLSQNSSWRELVRDRGNTTFSISHILPGIGSSEEEQAKSDCLVVPDSGVNKNKNLLSHGDHLESQSVETNKEKLVEAQPAKPGTPSTKSGRGASWLQKSSWTQLVAESKNSLFSIAQILPSHSYEKQASIQPNSVVFVDCTDSMYKDRGTHYDGKSAGDGSVALEIRKDGSHVRSTEKNEQTDVGNNEALGLIFEKKHDSASKPMSAETISIGESCSFKRSATSLKEWAKAKAALSGSLKRKGNEN</sequence>